<proteinExistence type="predicted"/>
<dbReference type="Proteomes" id="UP000663305">
    <property type="component" value="Chromosome"/>
</dbReference>
<keyword evidence="4 7" id="KW-0249">Electron transport</keyword>
<protein>
    <recommendedName>
        <fullName evidence="7">Ferredoxin</fullName>
    </recommendedName>
</protein>
<dbReference type="PANTHER" id="PTHR36923:SF3">
    <property type="entry name" value="FERREDOXIN"/>
    <property type="match status" value="1"/>
</dbReference>
<evidence type="ECO:0000256" key="1">
    <source>
        <dbReference type="ARBA" id="ARBA00001966"/>
    </source>
</evidence>
<dbReference type="Proteomes" id="UP000662973">
    <property type="component" value="Chromosome"/>
</dbReference>
<comment type="function">
    <text evidence="7">Ferredoxins are iron-sulfur proteins that transfer electrons in a wide variety of metabolic reactions.</text>
</comment>
<dbReference type="InterPro" id="IPR001080">
    <property type="entry name" value="3Fe4S_ferredoxin"/>
</dbReference>
<accession>A0A897NCL7</accession>
<keyword evidence="10" id="KW-1185">Reference proteome</keyword>
<dbReference type="GeneID" id="68853330"/>
<reference evidence="8 10" key="1">
    <citation type="submission" date="2020-11" db="EMBL/GenBank/DDBJ databases">
        <title>Carbohydrate-dependent, anaerobic sulfur respiration: A novel catabolism in halophilic archaea.</title>
        <authorList>
            <person name="Sorokin D.Y."/>
            <person name="Messina E."/>
            <person name="Smedile F."/>
            <person name="La Cono V."/>
            <person name="Hallsworth J.E."/>
            <person name="Yakimov M.M."/>
        </authorList>
    </citation>
    <scope>NUCLEOTIDE SEQUENCE [LARGE SCALE GENOMIC DNA]</scope>
    <source>
        <strain evidence="9">HSR-Bgl</strain>
        <strain evidence="8 10">HSR12-2</strain>
    </source>
</reference>
<evidence type="ECO:0000256" key="5">
    <source>
        <dbReference type="ARBA" id="ARBA00023004"/>
    </source>
</evidence>
<dbReference type="AlphaFoldDB" id="A0A897NCL7"/>
<evidence type="ECO:0000256" key="2">
    <source>
        <dbReference type="ARBA" id="ARBA00022448"/>
    </source>
</evidence>
<evidence type="ECO:0000256" key="7">
    <source>
        <dbReference type="RuleBase" id="RU368020"/>
    </source>
</evidence>
<dbReference type="EMBL" id="CP064788">
    <property type="protein sequence ID" value="QSG10111.1"/>
    <property type="molecule type" value="Genomic_DNA"/>
</dbReference>
<evidence type="ECO:0000313" key="10">
    <source>
        <dbReference type="Proteomes" id="UP000662973"/>
    </source>
</evidence>
<dbReference type="RefSeq" id="WP_267491090.1">
    <property type="nucleotide sequence ID" value="NZ_CP064788.1"/>
</dbReference>
<name>A0A897NCL7_9EURY</name>
<organism evidence="8 10">
    <name type="scientific">Halapricum desulfuricans</name>
    <dbReference type="NCBI Taxonomy" id="2841257"/>
    <lineage>
        <taxon>Archaea</taxon>
        <taxon>Methanobacteriati</taxon>
        <taxon>Methanobacteriota</taxon>
        <taxon>Stenosarchaea group</taxon>
        <taxon>Halobacteria</taxon>
        <taxon>Halobacteriales</taxon>
        <taxon>Haloarculaceae</taxon>
        <taxon>Halapricum</taxon>
    </lineage>
</organism>
<dbReference type="PANTHER" id="PTHR36923">
    <property type="entry name" value="FERREDOXIN"/>
    <property type="match status" value="1"/>
</dbReference>
<gene>
    <name evidence="9" type="ORF">HSBGL_0357</name>
    <name evidence="8" type="ORF">HSR122_2737</name>
</gene>
<keyword evidence="5 7" id="KW-0408">Iron</keyword>
<keyword evidence="3 7" id="KW-0479">Metal-binding</keyword>
<evidence type="ECO:0000256" key="3">
    <source>
        <dbReference type="ARBA" id="ARBA00022723"/>
    </source>
</evidence>
<comment type="cofactor">
    <cofactor evidence="1">
        <name>[4Fe-4S] cluster</name>
        <dbReference type="ChEBI" id="CHEBI:49883"/>
    </cofactor>
</comment>
<evidence type="ECO:0000313" key="8">
    <source>
        <dbReference type="EMBL" id="QSG10111.1"/>
    </source>
</evidence>
<keyword evidence="2 7" id="KW-0813">Transport</keyword>
<sequence length="67" mass="7157">MATVEVDQDLCVGDQICASMEPEIFEMRDDGLAYVVDGMGELEDEAMIEAAKEAADACPVDAITVSE</sequence>
<dbReference type="PRINTS" id="PR00352">
    <property type="entry name" value="3FE4SFRDOXIN"/>
</dbReference>
<keyword evidence="6 7" id="KW-0411">Iron-sulfur</keyword>
<evidence type="ECO:0000256" key="6">
    <source>
        <dbReference type="ARBA" id="ARBA00023014"/>
    </source>
</evidence>
<accession>A0A897NEE5</accession>
<dbReference type="GO" id="GO:0005506">
    <property type="term" value="F:iron ion binding"/>
    <property type="evidence" value="ECO:0007669"/>
    <property type="project" value="UniProtKB-UniRule"/>
</dbReference>
<dbReference type="GO" id="GO:0009055">
    <property type="term" value="F:electron transfer activity"/>
    <property type="evidence" value="ECO:0007669"/>
    <property type="project" value="UniProtKB-UniRule"/>
</dbReference>
<evidence type="ECO:0000256" key="4">
    <source>
        <dbReference type="ARBA" id="ARBA00022982"/>
    </source>
</evidence>
<dbReference type="Pfam" id="PF13459">
    <property type="entry name" value="Fer4_15"/>
    <property type="match status" value="1"/>
</dbReference>
<dbReference type="Gene3D" id="3.30.70.20">
    <property type="match status" value="1"/>
</dbReference>
<dbReference type="InterPro" id="IPR051269">
    <property type="entry name" value="Fe-S_cluster_ET"/>
</dbReference>
<dbReference type="EMBL" id="CP064789">
    <property type="protein sequence ID" value="QSG10794.1"/>
    <property type="molecule type" value="Genomic_DNA"/>
</dbReference>
<evidence type="ECO:0000313" key="9">
    <source>
        <dbReference type="EMBL" id="QSG10794.1"/>
    </source>
</evidence>
<dbReference type="KEGG" id="hds:HSR122_2737"/>
<dbReference type="GO" id="GO:0051536">
    <property type="term" value="F:iron-sulfur cluster binding"/>
    <property type="evidence" value="ECO:0007669"/>
    <property type="project" value="UniProtKB-KW"/>
</dbReference>
<dbReference type="SUPFAM" id="SSF54862">
    <property type="entry name" value="4Fe-4S ferredoxins"/>
    <property type="match status" value="1"/>
</dbReference>